<gene>
    <name evidence="3" type="ORF">DOK78_002027</name>
</gene>
<name>A0ABZ2SU08_9ENTE</name>
<dbReference type="Pfam" id="PF00550">
    <property type="entry name" value="PP-binding"/>
    <property type="match status" value="1"/>
</dbReference>
<dbReference type="PANTHER" id="PTHR45527">
    <property type="entry name" value="NONRIBOSOMAL PEPTIDE SYNTHETASE"/>
    <property type="match status" value="1"/>
</dbReference>
<sequence>MSIFQQLLNMKNSTDESLITTKEKLSTHDFLLLVGKIQHILEKNDIQPGNKVIIIMTPSMETVATIMAVGFIGATYIPIDISMPKSRIDYIIKDTKAKVVLTNQKYLLLPNSYDIRKLLIKDIEYNDAPIPMLRKRHMESTAYIIYTSGSTGNPKGVEVSFSNLDFFINTFNCTFISNKNSVFLLNTALQFDVSIAELYGWIANNASLFILDEKEIKDIKKLPLIIKEHNITHLSIAPSIMNAYSNNEIKYLSEAKLEYVLIAGEEFPISLAKKLRGLVLDSKVYNCYGPTEATVYATYHRLSIEDLNNKKIPIGKSFDNIATLLIQANNSSHHELYLSGDGIAKGYINLQNKTDESFPYIDGKRYYKTGDLVFLDKDTGDFTFIGRKDFQLEINSIRVEPGEIENAIATVLNTDKCIVFKWNKKLVCFYLKNENIKNVASTKNKLLEILPSYMIPSIWEPLESFPINISGKIDRIKLIEIYSTKNITNSDTQNKLLNNIRRISDIPNLGLYDNLFDSGLDSLSVIEIEIYLETEFSKTLSPGYIYLHPTVFDIQNDMGKNKELDLNTYQKIQKILNGNQINFKLIKNKNNHLKLEINESNLTTLKMVNTYHEIFSKIQSAVFEKNGTSIFHEETNYSSIIKLFEKNKSDSYESSIFQKVYFNIKLNSFTEVDFEYPDNICADETKKLIKYLVNNIEAFRTTISKNSNHKLYSNVYNYSEIETRIKDLTELSQSQREKIIEQDKIDTKNLIMDNLLGNPLYRILAHRTSFNKIKLSIILHHSVSDGASSAILSKYVSSYFQKSDIESLGMKVYLDKLSTNSKAPQLLKDNYIKKLENIKNNVSNSGLKTSIWENGFKIIKKVGELDKWKKFLLVADEVTDDYIRKNELTEITFQMLFDFRNVGDYKFDFLVNDCHETVTFYRHKNTNSVNFINNFYDHINYFHYKKGISLGLAIYSNFPTFSEEQQKLQEIVETTPLNIDYIGEFSEKDLNKKIQEMDMLKHQLKNLKKQTRFTAFSSREDVYIFQVSNL</sequence>
<dbReference type="Pfam" id="PF00501">
    <property type="entry name" value="AMP-binding"/>
    <property type="match status" value="1"/>
</dbReference>
<feature type="domain" description="Carrier" evidence="2">
    <location>
        <begin position="487"/>
        <end position="562"/>
    </location>
</feature>
<dbReference type="PANTHER" id="PTHR45527:SF1">
    <property type="entry name" value="FATTY ACID SYNTHASE"/>
    <property type="match status" value="1"/>
</dbReference>
<dbReference type="PROSITE" id="PS00455">
    <property type="entry name" value="AMP_BINDING"/>
    <property type="match status" value="1"/>
</dbReference>
<dbReference type="InterPro" id="IPR009081">
    <property type="entry name" value="PP-bd_ACP"/>
</dbReference>
<evidence type="ECO:0000313" key="3">
    <source>
        <dbReference type="EMBL" id="WYJ77389.1"/>
    </source>
</evidence>
<comment type="cofactor">
    <cofactor evidence="1">
        <name>pantetheine 4'-phosphate</name>
        <dbReference type="ChEBI" id="CHEBI:47942"/>
    </cofactor>
</comment>
<dbReference type="Gene3D" id="3.30.559.10">
    <property type="entry name" value="Chloramphenicol acetyltransferase-like domain"/>
    <property type="match status" value="1"/>
</dbReference>
<dbReference type="SUPFAM" id="SSF56801">
    <property type="entry name" value="Acetyl-CoA synthetase-like"/>
    <property type="match status" value="1"/>
</dbReference>
<protein>
    <recommendedName>
        <fullName evidence="2">Carrier domain-containing protein</fullName>
    </recommendedName>
</protein>
<dbReference type="Gene3D" id="3.40.50.12780">
    <property type="entry name" value="N-terminal domain of ligase-like"/>
    <property type="match status" value="1"/>
</dbReference>
<dbReference type="InterPro" id="IPR020845">
    <property type="entry name" value="AMP-binding_CS"/>
</dbReference>
<reference evidence="3 4" key="1">
    <citation type="submission" date="2024-03" db="EMBL/GenBank/DDBJ databases">
        <title>The Genome Sequence of Enterococcus sp. DIV2402.</title>
        <authorList>
            <consortium name="The Broad Institute Genomics Platform"/>
            <consortium name="The Broad Institute Microbial Omics Core"/>
            <consortium name="The Broad Institute Genomic Center for Infectious Diseases"/>
            <person name="Earl A."/>
            <person name="Manson A."/>
            <person name="Gilmore M."/>
            <person name="Schwartman J."/>
            <person name="Shea T."/>
            <person name="Abouelleil A."/>
            <person name="Cao P."/>
            <person name="Chapman S."/>
            <person name="Cusick C."/>
            <person name="Young S."/>
            <person name="Neafsey D."/>
            <person name="Nusbaum C."/>
            <person name="Birren B."/>
        </authorList>
    </citation>
    <scope>NUCLEOTIDE SEQUENCE [LARGE SCALE GENOMIC DNA]</scope>
    <source>
        <strain evidence="3 4">DIV2402</strain>
    </source>
</reference>
<dbReference type="Proteomes" id="UP000664701">
    <property type="component" value="Chromosome"/>
</dbReference>
<dbReference type="InterPro" id="IPR001242">
    <property type="entry name" value="Condensation_dom"/>
</dbReference>
<dbReference type="Pfam" id="PF00668">
    <property type="entry name" value="Condensation"/>
    <property type="match status" value="1"/>
</dbReference>
<organism evidence="3 4">
    <name type="scientific">Candidatus Enterococcus lowellii</name>
    <dbReference type="NCBI Taxonomy" id="2230877"/>
    <lineage>
        <taxon>Bacteria</taxon>
        <taxon>Bacillati</taxon>
        <taxon>Bacillota</taxon>
        <taxon>Bacilli</taxon>
        <taxon>Lactobacillales</taxon>
        <taxon>Enterococcaceae</taxon>
        <taxon>Enterococcus</taxon>
    </lineage>
</organism>
<keyword evidence="4" id="KW-1185">Reference proteome</keyword>
<dbReference type="Gene3D" id="3.30.300.30">
    <property type="match status" value="1"/>
</dbReference>
<dbReference type="RefSeq" id="WP_207940476.1">
    <property type="nucleotide sequence ID" value="NZ_CP147251.1"/>
</dbReference>
<dbReference type="InterPro" id="IPR042099">
    <property type="entry name" value="ANL_N_sf"/>
</dbReference>
<proteinExistence type="predicted"/>
<dbReference type="InterPro" id="IPR036736">
    <property type="entry name" value="ACP-like_sf"/>
</dbReference>
<dbReference type="InterPro" id="IPR045851">
    <property type="entry name" value="AMP-bd_C_sf"/>
</dbReference>
<dbReference type="EMBL" id="CP147251">
    <property type="protein sequence ID" value="WYJ77389.1"/>
    <property type="molecule type" value="Genomic_DNA"/>
</dbReference>
<dbReference type="SUPFAM" id="SSF47336">
    <property type="entry name" value="ACP-like"/>
    <property type="match status" value="1"/>
</dbReference>
<accession>A0ABZ2SU08</accession>
<dbReference type="InterPro" id="IPR000873">
    <property type="entry name" value="AMP-dep_synth/lig_dom"/>
</dbReference>
<evidence type="ECO:0000259" key="2">
    <source>
        <dbReference type="PROSITE" id="PS50075"/>
    </source>
</evidence>
<evidence type="ECO:0000256" key="1">
    <source>
        <dbReference type="ARBA" id="ARBA00001957"/>
    </source>
</evidence>
<evidence type="ECO:0000313" key="4">
    <source>
        <dbReference type="Proteomes" id="UP000664701"/>
    </source>
</evidence>
<dbReference type="PROSITE" id="PS50075">
    <property type="entry name" value="CARRIER"/>
    <property type="match status" value="1"/>
</dbReference>
<dbReference type="InterPro" id="IPR023213">
    <property type="entry name" value="CAT-like_dom_sf"/>
</dbReference>
<dbReference type="CDD" id="cd05930">
    <property type="entry name" value="A_NRPS"/>
    <property type="match status" value="1"/>
</dbReference>
<dbReference type="SUPFAM" id="SSF52777">
    <property type="entry name" value="CoA-dependent acyltransferases"/>
    <property type="match status" value="1"/>
</dbReference>